<evidence type="ECO:0000313" key="3">
    <source>
        <dbReference type="Proteomes" id="UP001501474"/>
    </source>
</evidence>
<evidence type="ECO:0000313" key="2">
    <source>
        <dbReference type="EMBL" id="GAA2252975.1"/>
    </source>
</evidence>
<keyword evidence="1" id="KW-1133">Transmembrane helix</keyword>
<comment type="caution">
    <text evidence="2">The sequence shown here is derived from an EMBL/GenBank/DDBJ whole genome shotgun (WGS) entry which is preliminary data.</text>
</comment>
<protein>
    <recommendedName>
        <fullName evidence="4">DUF4190 domain-containing protein</fullName>
    </recommendedName>
</protein>
<keyword evidence="1" id="KW-0472">Membrane</keyword>
<name>A0ABN3EAR0_9ACTN</name>
<proteinExistence type="predicted"/>
<keyword evidence="1" id="KW-0812">Transmembrane</keyword>
<feature type="transmembrane region" description="Helical" evidence="1">
    <location>
        <begin position="104"/>
        <end position="128"/>
    </location>
</feature>
<sequence>MPALTDEIVSRAARCSFAPARAVPSSYILNLFKKGDRRDMTISTAPRDNDSPATALGPTALVLGAFSAVGTWAFLFPWTVLAGALAVTFGAMGLHYARQGTGRMWTAAAGTTLGAIGFIGTATLIWGLY</sequence>
<organism evidence="2 3">
    <name type="scientific">Streptomyces indiaensis</name>
    <dbReference type="NCBI Taxonomy" id="284033"/>
    <lineage>
        <taxon>Bacteria</taxon>
        <taxon>Bacillati</taxon>
        <taxon>Actinomycetota</taxon>
        <taxon>Actinomycetes</taxon>
        <taxon>Kitasatosporales</taxon>
        <taxon>Streptomycetaceae</taxon>
        <taxon>Streptomyces</taxon>
    </lineage>
</organism>
<accession>A0ABN3EAR0</accession>
<evidence type="ECO:0000256" key="1">
    <source>
        <dbReference type="SAM" id="Phobius"/>
    </source>
</evidence>
<keyword evidence="3" id="KW-1185">Reference proteome</keyword>
<reference evidence="2 3" key="1">
    <citation type="journal article" date="2019" name="Int. J. Syst. Evol. Microbiol.">
        <title>The Global Catalogue of Microorganisms (GCM) 10K type strain sequencing project: providing services to taxonomists for standard genome sequencing and annotation.</title>
        <authorList>
            <consortium name="The Broad Institute Genomics Platform"/>
            <consortium name="The Broad Institute Genome Sequencing Center for Infectious Disease"/>
            <person name="Wu L."/>
            <person name="Ma J."/>
        </authorList>
    </citation>
    <scope>NUCLEOTIDE SEQUENCE [LARGE SCALE GENOMIC DNA]</scope>
    <source>
        <strain evidence="2 3">JCM 3053</strain>
    </source>
</reference>
<gene>
    <name evidence="2" type="ORF">GCM10010104_57160</name>
</gene>
<evidence type="ECO:0008006" key="4">
    <source>
        <dbReference type="Google" id="ProtNLM"/>
    </source>
</evidence>
<dbReference type="EMBL" id="BAAART010000156">
    <property type="protein sequence ID" value="GAA2252975.1"/>
    <property type="molecule type" value="Genomic_DNA"/>
</dbReference>
<dbReference type="Proteomes" id="UP001501474">
    <property type="component" value="Unassembled WGS sequence"/>
</dbReference>
<feature type="transmembrane region" description="Helical" evidence="1">
    <location>
        <begin position="72"/>
        <end position="92"/>
    </location>
</feature>